<evidence type="ECO:0000313" key="4">
    <source>
        <dbReference type="Proteomes" id="UP000555103"/>
    </source>
</evidence>
<protein>
    <submittedName>
        <fullName evidence="3">Sugar phosphate isomerase/epimerase</fullName>
    </submittedName>
</protein>
<dbReference type="Proteomes" id="UP000555103">
    <property type="component" value="Unassembled WGS sequence"/>
</dbReference>
<dbReference type="InterPro" id="IPR013022">
    <property type="entry name" value="Xyl_isomerase-like_TIM-brl"/>
</dbReference>
<dbReference type="PANTHER" id="PTHR12110:SF41">
    <property type="entry name" value="INOSOSE DEHYDRATASE"/>
    <property type="match status" value="1"/>
</dbReference>
<feature type="domain" description="Xylose isomerase-like TIM barrel" evidence="2">
    <location>
        <begin position="75"/>
        <end position="271"/>
    </location>
</feature>
<dbReference type="InterPro" id="IPR036237">
    <property type="entry name" value="Xyl_isomerase-like_sf"/>
</dbReference>
<reference evidence="3 4" key="1">
    <citation type="submission" date="2020-08" db="EMBL/GenBank/DDBJ databases">
        <title>Genomic Encyclopedia of Type Strains, Phase IV (KMG-IV): sequencing the most valuable type-strain genomes for metagenomic binning, comparative biology and taxonomic classification.</title>
        <authorList>
            <person name="Goeker M."/>
        </authorList>
    </citation>
    <scope>NUCLEOTIDE SEQUENCE [LARGE SCALE GENOMIC DNA]</scope>
    <source>
        <strain evidence="3 4">DSM 104969</strain>
    </source>
</reference>
<organism evidence="3 4">
    <name type="scientific">Dysgonomonas hofstadii</name>
    <dbReference type="NCBI Taxonomy" id="637886"/>
    <lineage>
        <taxon>Bacteria</taxon>
        <taxon>Pseudomonadati</taxon>
        <taxon>Bacteroidota</taxon>
        <taxon>Bacteroidia</taxon>
        <taxon>Bacteroidales</taxon>
        <taxon>Dysgonomonadaceae</taxon>
        <taxon>Dysgonomonas</taxon>
    </lineage>
</organism>
<dbReference type="SUPFAM" id="SSF51658">
    <property type="entry name" value="Xylose isomerase-like"/>
    <property type="match status" value="1"/>
</dbReference>
<comment type="caution">
    <text evidence="3">The sequence shown here is derived from an EMBL/GenBank/DDBJ whole genome shotgun (WGS) entry which is preliminary data.</text>
</comment>
<dbReference type="InterPro" id="IPR050312">
    <property type="entry name" value="IolE/XylAMocC-like"/>
</dbReference>
<feature type="chain" id="PRO_5032356898" evidence="1">
    <location>
        <begin position="25"/>
        <end position="278"/>
    </location>
</feature>
<dbReference type="Gene3D" id="3.20.20.150">
    <property type="entry name" value="Divalent-metal-dependent TIM barrel enzymes"/>
    <property type="match status" value="1"/>
</dbReference>
<keyword evidence="4" id="KW-1185">Reference proteome</keyword>
<keyword evidence="3" id="KW-0413">Isomerase</keyword>
<feature type="signal peptide" evidence="1">
    <location>
        <begin position="1"/>
        <end position="24"/>
    </location>
</feature>
<accession>A0A840CPA6</accession>
<dbReference type="GO" id="GO:0016853">
    <property type="term" value="F:isomerase activity"/>
    <property type="evidence" value="ECO:0007669"/>
    <property type="project" value="UniProtKB-KW"/>
</dbReference>
<evidence type="ECO:0000256" key="1">
    <source>
        <dbReference type="SAM" id="SignalP"/>
    </source>
</evidence>
<dbReference type="AlphaFoldDB" id="A0A840CPA6"/>
<dbReference type="PANTHER" id="PTHR12110">
    <property type="entry name" value="HYDROXYPYRUVATE ISOMERASE"/>
    <property type="match status" value="1"/>
</dbReference>
<evidence type="ECO:0000259" key="2">
    <source>
        <dbReference type="Pfam" id="PF01261"/>
    </source>
</evidence>
<dbReference type="EMBL" id="JACIEP010000018">
    <property type="protein sequence ID" value="MBB4037840.1"/>
    <property type="molecule type" value="Genomic_DNA"/>
</dbReference>
<dbReference type="Pfam" id="PF01261">
    <property type="entry name" value="AP_endonuc_2"/>
    <property type="match status" value="1"/>
</dbReference>
<proteinExistence type="predicted"/>
<gene>
    <name evidence="3" type="ORF">GGR21_003761</name>
</gene>
<sequence length="278" mass="31751">MNKIKHFLFIVCVCTFVFSDTARANEPEMNLRDDGELFKVAIAGYTFVNFNLDETLKMMEEVDVHYLCIKDFHLPLNSTDEQIAEFHAKLAKHNVTGYAVGPIYMKTKEEVDKAFDYARRVGVKLIVGVPNHELLPYVEEKVKEYDFKYAIHLHGPDIKLYPNATDIYERVKDLDPRIGMCLDIGHNLRDGQDPIADLKRYKDRVFDIHMKNTTAASKEGKTGEIGRGIIDIPAFVKMLREVKYDGACSLEYERNMKTPLAGIAESIGYFRGVIDATK</sequence>
<name>A0A840CPA6_9BACT</name>
<keyword evidence="1" id="KW-0732">Signal</keyword>
<evidence type="ECO:0000313" key="3">
    <source>
        <dbReference type="EMBL" id="MBB4037840.1"/>
    </source>
</evidence>